<name>A0ABY8G9B2_9GAMM</name>
<dbReference type="SUPFAM" id="SSF54593">
    <property type="entry name" value="Glyoxalase/Bleomycin resistance protein/Dihydroxybiphenyl dioxygenase"/>
    <property type="match status" value="1"/>
</dbReference>
<dbReference type="EMBL" id="CP114280">
    <property type="protein sequence ID" value="WFN56569.1"/>
    <property type="molecule type" value="Genomic_DNA"/>
</dbReference>
<keyword evidence="3" id="KW-1185">Reference proteome</keyword>
<feature type="domain" description="VOC" evidence="1">
    <location>
        <begin position="4"/>
        <end position="124"/>
    </location>
</feature>
<dbReference type="Pfam" id="PF00903">
    <property type="entry name" value="Glyoxalase"/>
    <property type="match status" value="1"/>
</dbReference>
<sequence>MISHIDHIVLTCVDIAATRHFYTQVLQLREETFGNGRVAFHFGQQKINLHQRGAEFSPHAHVPVPGALDLCFIATEPLEQVIAHVQRCDWPIVEGPVTRTGAMGVIRSIYLRDPDLNLIEIAQYLNRADD</sequence>
<dbReference type="RefSeq" id="WP_125258993.1">
    <property type="nucleotide sequence ID" value="NZ_CP114280.1"/>
</dbReference>
<dbReference type="CDD" id="cd07253">
    <property type="entry name" value="GLOD5"/>
    <property type="match status" value="1"/>
</dbReference>
<dbReference type="PROSITE" id="PS51819">
    <property type="entry name" value="VOC"/>
    <property type="match status" value="1"/>
</dbReference>
<dbReference type="PANTHER" id="PTHR21366">
    <property type="entry name" value="GLYOXALASE FAMILY PROTEIN"/>
    <property type="match status" value="1"/>
</dbReference>
<dbReference type="Gene3D" id="3.10.180.10">
    <property type="entry name" value="2,3-Dihydroxybiphenyl 1,2-Dioxygenase, domain 1"/>
    <property type="match status" value="1"/>
</dbReference>
<dbReference type="InterPro" id="IPR050383">
    <property type="entry name" value="GlyoxalaseI/FosfomycinResist"/>
</dbReference>
<proteinExistence type="predicted"/>
<protein>
    <submittedName>
        <fullName evidence="2">VOC family protein</fullName>
    </submittedName>
</protein>
<dbReference type="InterPro" id="IPR004360">
    <property type="entry name" value="Glyas_Fos-R_dOase_dom"/>
</dbReference>
<evidence type="ECO:0000259" key="1">
    <source>
        <dbReference type="PROSITE" id="PS51819"/>
    </source>
</evidence>
<evidence type="ECO:0000313" key="3">
    <source>
        <dbReference type="Proteomes" id="UP001219630"/>
    </source>
</evidence>
<dbReference type="InterPro" id="IPR029068">
    <property type="entry name" value="Glyas_Bleomycin-R_OHBP_Dase"/>
</dbReference>
<dbReference type="Proteomes" id="UP001219630">
    <property type="component" value="Chromosome"/>
</dbReference>
<evidence type="ECO:0000313" key="2">
    <source>
        <dbReference type="EMBL" id="WFN56569.1"/>
    </source>
</evidence>
<dbReference type="InterPro" id="IPR037523">
    <property type="entry name" value="VOC_core"/>
</dbReference>
<reference evidence="2 3" key="1">
    <citation type="submission" date="2022-12" db="EMBL/GenBank/DDBJ databases">
        <title>Complete genome sequencing of Dickeya lacustris type strain LMG30899.</title>
        <authorList>
            <person name="Dobhal S."/>
            <person name="Arizala D."/>
            <person name="Arif M."/>
        </authorList>
    </citation>
    <scope>NUCLEOTIDE SEQUENCE [LARGE SCALE GENOMIC DNA]</scope>
    <source>
        <strain evidence="2 3">LMG30899</strain>
    </source>
</reference>
<gene>
    <name evidence="2" type="ORF">O1Q98_04575</name>
</gene>
<dbReference type="PANTHER" id="PTHR21366:SF14">
    <property type="entry name" value="GLYOXALASE DOMAIN-CONTAINING PROTEIN 5"/>
    <property type="match status" value="1"/>
</dbReference>
<organism evidence="2 3">
    <name type="scientific">Dickeya lacustris</name>
    <dbReference type="NCBI Taxonomy" id="2259638"/>
    <lineage>
        <taxon>Bacteria</taxon>
        <taxon>Pseudomonadati</taxon>
        <taxon>Pseudomonadota</taxon>
        <taxon>Gammaproteobacteria</taxon>
        <taxon>Enterobacterales</taxon>
        <taxon>Pectobacteriaceae</taxon>
        <taxon>Dickeya</taxon>
    </lineage>
</organism>
<accession>A0ABY8G9B2</accession>